<evidence type="ECO:0000313" key="1">
    <source>
        <dbReference type="EMBL" id="CAB4135860.1"/>
    </source>
</evidence>
<dbReference type="EMBL" id="LR796308">
    <property type="protein sequence ID" value="CAB4135860.1"/>
    <property type="molecule type" value="Genomic_DNA"/>
</dbReference>
<organism evidence="3">
    <name type="scientific">uncultured Caudovirales phage</name>
    <dbReference type="NCBI Taxonomy" id="2100421"/>
    <lineage>
        <taxon>Viruses</taxon>
        <taxon>Duplodnaviria</taxon>
        <taxon>Heunggongvirae</taxon>
        <taxon>Uroviricota</taxon>
        <taxon>Caudoviricetes</taxon>
        <taxon>Peduoviridae</taxon>
        <taxon>Maltschvirus</taxon>
        <taxon>Maltschvirus maltsch</taxon>
    </lineage>
</organism>
<dbReference type="EMBL" id="LR796550">
    <property type="protein sequence ID" value="CAB4150776.1"/>
    <property type="molecule type" value="Genomic_DNA"/>
</dbReference>
<evidence type="ECO:0000313" key="2">
    <source>
        <dbReference type="EMBL" id="CAB4150776.1"/>
    </source>
</evidence>
<protein>
    <submittedName>
        <fullName evidence="3">Mannosyl-glycoprotein endo-beta-N-acetylglucosamidase-like domain containing protein</fullName>
    </submittedName>
</protein>
<sequence length="688" mass="75631">MARIPILQSPGQLNTGNQTQQTANLPAVTNASLGKALGNVGQVAMDIAEKSKRANDVTNLTNASMTMNKAQMDFATFQQQNPDEKQWLPEWQKIQTNLEQQFNAAELTPDARLQLTNRFSDWSSRGAITTQAQAYKQTGQRMDATGQMAKMKSLETGDISFYQDNLRDRVAAGFVLDEAARLEIADAENKIDSRIFESAYKASVMGMDEEKLNETLKFGKERLGLSNDDIEYRKAWANENIKRNREVDKNRLESEFLGEIVYRKAQGEVITPLQIEGWVKENKIDKDTGARLLITTKSEQGAIQSEFYNFLNDDVDQYDPMQDPEGVKSYEMQKKAANLGLNGSQMQFFQARLERAAKLNGPQRAQQAVLSTGKKVIGDMLKNVGTTRAWDSDAQTLFKDPAKLQAFGIPLDKAKEIEKLTKGEFTWSGQPTGKGIDQAKALQLFKQQSATRVAAKPAGLTDAEWGKMTRLSEADTSTDPNASMSSEFDRAVLEEGLESWYEYERSKRGTPPSEKEVKAWVGDKTRAVLQGTSAANFFQSKKPTAMTGGKADISIRGFKDAPALADKLPEGLAPYASTFIEAAKANNLDPYALAAISMHETASGTSKAFRDKNNAMGISDASGPRQMASVEDSINKMARVLAGGTYANANTLDEIGNIYAPIGAGNDPTSLNSYWPGGVASHYARLIK</sequence>
<name>A0A6J5S0I2_9CAUD</name>
<evidence type="ECO:0000313" key="3">
    <source>
        <dbReference type="EMBL" id="CAB4199761.1"/>
    </source>
</evidence>
<reference evidence="3" key="1">
    <citation type="submission" date="2020-05" db="EMBL/GenBank/DDBJ databases">
        <authorList>
            <person name="Chiriac C."/>
            <person name="Salcher M."/>
            <person name="Ghai R."/>
            <person name="Kavagutti S V."/>
        </authorList>
    </citation>
    <scope>NUCLEOTIDE SEQUENCE</scope>
</reference>
<gene>
    <name evidence="3" type="ORF">UFOVP1350_35</name>
    <name evidence="1" type="ORF">UFOVP301_2</name>
    <name evidence="2" type="ORF">UFOVP576_26</name>
</gene>
<proteinExistence type="predicted"/>
<dbReference type="EMBL" id="LR797293">
    <property type="protein sequence ID" value="CAB4199761.1"/>
    <property type="molecule type" value="Genomic_DNA"/>
</dbReference>
<accession>A0A6J5S0I2</accession>